<dbReference type="PANTHER" id="PTHR45831">
    <property type="entry name" value="LD24721P"/>
    <property type="match status" value="1"/>
</dbReference>
<dbReference type="InterPro" id="IPR011990">
    <property type="entry name" value="TPR-like_helical_dom_sf"/>
</dbReference>
<protein>
    <submittedName>
        <fullName evidence="4">Stress-inducible protein STI1-like protein</fullName>
    </submittedName>
</protein>
<dbReference type="GO" id="GO:0072380">
    <property type="term" value="C:TRC complex"/>
    <property type="evidence" value="ECO:0007669"/>
    <property type="project" value="TreeGrafter"/>
</dbReference>
<dbReference type="EMBL" id="MF318455">
    <property type="protein sequence ID" value="ATE46659.1"/>
    <property type="molecule type" value="mRNA"/>
</dbReference>
<dbReference type="SMART" id="SM00028">
    <property type="entry name" value="TPR"/>
    <property type="match status" value="6"/>
</dbReference>
<dbReference type="InterPro" id="IPR019734">
    <property type="entry name" value="TPR_rpt"/>
</dbReference>
<dbReference type="AlphaFoldDB" id="A0A290YLZ4"/>
<reference evidence="4" key="1">
    <citation type="submission" date="2017-06" db="EMBL/GenBank/DDBJ databases">
        <authorList>
            <person name="Kim H.J."/>
            <person name="Triplett B.A."/>
        </authorList>
    </citation>
    <scope>NUCLEOTIDE SEQUENCE</scope>
    <source>
        <strain evidence="4">LCEB-Syrian strain 01</strain>
    </source>
</reference>
<feature type="repeat" description="TPR" evidence="3">
    <location>
        <begin position="72"/>
        <end position="105"/>
    </location>
</feature>
<dbReference type="InterPro" id="IPR047150">
    <property type="entry name" value="SGT"/>
</dbReference>
<dbReference type="SUPFAM" id="SSF48452">
    <property type="entry name" value="TPR-like"/>
    <property type="match status" value="2"/>
</dbReference>
<proteinExistence type="evidence at transcript level"/>
<organism evidence="4">
    <name type="scientific">Leishmania tropica</name>
    <dbReference type="NCBI Taxonomy" id="5666"/>
    <lineage>
        <taxon>Eukaryota</taxon>
        <taxon>Discoba</taxon>
        <taxon>Euglenozoa</taxon>
        <taxon>Kinetoplastea</taxon>
        <taxon>Metakinetoplastina</taxon>
        <taxon>Trypanosomatida</taxon>
        <taxon>Trypanosomatidae</taxon>
        <taxon>Leishmaniinae</taxon>
        <taxon>Leishmania</taxon>
    </lineage>
</organism>
<dbReference type="Gene3D" id="1.25.40.10">
    <property type="entry name" value="Tetratricopeptide repeat domain"/>
    <property type="match status" value="2"/>
</dbReference>
<evidence type="ECO:0000256" key="1">
    <source>
        <dbReference type="ARBA" id="ARBA00022737"/>
    </source>
</evidence>
<evidence type="ECO:0000256" key="2">
    <source>
        <dbReference type="ARBA" id="ARBA00022803"/>
    </source>
</evidence>
<accession>A0A290YLZ4</accession>
<dbReference type="VEuPathDB" id="TriTrypDB:LTRL590_360005600"/>
<dbReference type="Pfam" id="PF13181">
    <property type="entry name" value="TPR_8"/>
    <property type="match status" value="1"/>
</dbReference>
<dbReference type="GO" id="GO:0060090">
    <property type="term" value="F:molecular adaptor activity"/>
    <property type="evidence" value="ECO:0007669"/>
    <property type="project" value="TreeGrafter"/>
</dbReference>
<dbReference type="GO" id="GO:0016020">
    <property type="term" value="C:membrane"/>
    <property type="evidence" value="ECO:0007669"/>
    <property type="project" value="TreeGrafter"/>
</dbReference>
<dbReference type="GO" id="GO:0006620">
    <property type="term" value="P:post-translational protein targeting to endoplasmic reticulum membrane"/>
    <property type="evidence" value="ECO:0007669"/>
    <property type="project" value="TreeGrafter"/>
</dbReference>
<keyword evidence="2 3" id="KW-0802">TPR repeat</keyword>
<feature type="repeat" description="TPR" evidence="3">
    <location>
        <begin position="134"/>
        <end position="167"/>
    </location>
</feature>
<keyword evidence="1" id="KW-0677">Repeat</keyword>
<dbReference type="PROSITE" id="PS50005">
    <property type="entry name" value="TPR"/>
    <property type="match status" value="2"/>
</dbReference>
<dbReference type="PANTHER" id="PTHR45831:SF2">
    <property type="entry name" value="LD24721P"/>
    <property type="match status" value="1"/>
</dbReference>
<sequence length="255" mass="28554">MEDYKAKGNGAFKAKRYQEAIDCSTKGLELDPYGEASGALSQNRAGGAGNLNNLEKAAADSEQCIRLRPDWLKGYFRLGVAWEDMVRHDEAQKAFQKALHLSPGTEEVMDNCHAVNTKVRERNEKTKSRQCKTPEEAKQLGNSFFKDGKYDRAAEFYPRAIGTQAEPIKEKAVSYTNRAACHQQTHMYSLLGDDSNAAIKIDPANGRARPRRGIAYEGREKWKLALEDYTKAQYISPSGRSASQGILRCQRVLRS</sequence>
<evidence type="ECO:0000313" key="4">
    <source>
        <dbReference type="EMBL" id="ATE46659.1"/>
    </source>
</evidence>
<evidence type="ECO:0000256" key="3">
    <source>
        <dbReference type="PROSITE-ProRule" id="PRU00339"/>
    </source>
</evidence>
<name>A0A290YLZ4_LEITR</name>